<dbReference type="InterPro" id="IPR023346">
    <property type="entry name" value="Lysozyme-like_dom_sf"/>
</dbReference>
<protein>
    <submittedName>
        <fullName evidence="2">Lytic transglycosylase domain-containing protein</fullName>
    </submittedName>
</protein>
<evidence type="ECO:0000313" key="4">
    <source>
        <dbReference type="Proteomes" id="UP000326364"/>
    </source>
</evidence>
<dbReference type="SUPFAM" id="SSF53955">
    <property type="entry name" value="Lysozyme-like"/>
    <property type="match status" value="1"/>
</dbReference>
<name>A0A5J5HSP3_9SPHN</name>
<evidence type="ECO:0000313" key="2">
    <source>
        <dbReference type="EMBL" id="KAA9024736.1"/>
    </source>
</evidence>
<reference evidence="3 4" key="1">
    <citation type="submission" date="2019-09" db="EMBL/GenBank/DDBJ databases">
        <authorList>
            <person name="Feng G."/>
        </authorList>
    </citation>
    <scope>NUCLEOTIDE SEQUENCE [LARGE SCALE GENOMIC DNA]</scope>
    <source>
        <strain evidence="2 3">KACC 19283</strain>
        <strain evidence="1 4">KACC 19284</strain>
    </source>
</reference>
<dbReference type="Proteomes" id="UP000325933">
    <property type="component" value="Unassembled WGS sequence"/>
</dbReference>
<dbReference type="AlphaFoldDB" id="A0A5J5HSP3"/>
<evidence type="ECO:0000313" key="3">
    <source>
        <dbReference type="Proteomes" id="UP000325933"/>
    </source>
</evidence>
<sequence length="156" mass="17515">MCASTPHAVAGESRSEAAQIARCIKAASRGATWLERTLWGLRDQEGGWIGAEVPNANGSHDLGPLQINSWWVPRIAKLTGQSDRQTRHWLKHDACFNTEAARWIFLSGLSTTNDFWKAVGIYHSPTAWRQRRYSLRVAEHLRARFGRDVFGSTGAR</sequence>
<accession>A0A5J5HSP3</accession>
<dbReference type="EMBL" id="VYQB01000024">
    <property type="protein sequence ID" value="KAA9012275.1"/>
    <property type="molecule type" value="Genomic_DNA"/>
</dbReference>
<evidence type="ECO:0000313" key="1">
    <source>
        <dbReference type="EMBL" id="KAA9012275.1"/>
    </source>
</evidence>
<dbReference type="CDD" id="cd13400">
    <property type="entry name" value="LT_IagB-like"/>
    <property type="match status" value="1"/>
</dbReference>
<comment type="caution">
    <text evidence="2">The sequence shown here is derived from an EMBL/GenBank/DDBJ whole genome shotgun (WGS) entry which is preliminary data.</text>
</comment>
<keyword evidence="4" id="KW-1185">Reference proteome</keyword>
<gene>
    <name evidence="2" type="ORF">F4U95_21615</name>
    <name evidence="1" type="ORF">F4U96_21500</name>
</gene>
<organism evidence="2 3">
    <name type="scientific">Sphingobium limneticum</name>
    <dbReference type="NCBI Taxonomy" id="1007511"/>
    <lineage>
        <taxon>Bacteria</taxon>
        <taxon>Pseudomonadati</taxon>
        <taxon>Pseudomonadota</taxon>
        <taxon>Alphaproteobacteria</taxon>
        <taxon>Sphingomonadales</taxon>
        <taxon>Sphingomonadaceae</taxon>
        <taxon>Sphingobium</taxon>
    </lineage>
</organism>
<dbReference type="Proteomes" id="UP000326364">
    <property type="component" value="Unassembled WGS sequence"/>
</dbReference>
<proteinExistence type="predicted"/>
<dbReference type="EMBL" id="VYQA01000024">
    <property type="protein sequence ID" value="KAA9024736.1"/>
    <property type="molecule type" value="Genomic_DNA"/>
</dbReference>